<gene>
    <name evidence="2" type="ORF">MIMGU_mgv1a014730mg</name>
</gene>
<name>A0A022QHG2_ERYGU</name>
<evidence type="ECO:0000256" key="1">
    <source>
        <dbReference type="SAM" id="MobiDB-lite"/>
    </source>
</evidence>
<dbReference type="PANTHER" id="PTHR33912:SF3">
    <property type="entry name" value="OS01G0939400 PROTEIN"/>
    <property type="match status" value="1"/>
</dbReference>
<dbReference type="OrthoDB" id="1935372at2759"/>
<evidence type="ECO:0000313" key="2">
    <source>
        <dbReference type="EMBL" id="EYU27009.1"/>
    </source>
</evidence>
<dbReference type="eggNOG" id="ENOG502S4PM">
    <property type="taxonomic scope" value="Eukaryota"/>
</dbReference>
<evidence type="ECO:0000313" key="3">
    <source>
        <dbReference type="Proteomes" id="UP000030748"/>
    </source>
</evidence>
<dbReference type="EMBL" id="KI631506">
    <property type="protein sequence ID" value="EYU27009.1"/>
    <property type="molecule type" value="Genomic_DNA"/>
</dbReference>
<feature type="compositionally biased region" description="Polar residues" evidence="1">
    <location>
        <begin position="56"/>
        <end position="75"/>
    </location>
</feature>
<feature type="compositionally biased region" description="Basic and acidic residues" evidence="1">
    <location>
        <begin position="17"/>
        <end position="32"/>
    </location>
</feature>
<dbReference type="KEGG" id="egt:105969519"/>
<dbReference type="OMA" id="SCHAYLF"/>
<proteinExistence type="predicted"/>
<dbReference type="InterPro" id="IPR040381">
    <property type="entry name" value="At4g14450-like"/>
</dbReference>
<feature type="region of interest" description="Disordered" evidence="1">
    <location>
        <begin position="111"/>
        <end position="153"/>
    </location>
</feature>
<dbReference type="AlphaFoldDB" id="A0A022QHG2"/>
<dbReference type="PANTHER" id="PTHR33912">
    <property type="entry name" value="OS01G0939400 PROTEIN"/>
    <property type="match status" value="1"/>
</dbReference>
<feature type="region of interest" description="Disordered" evidence="1">
    <location>
        <begin position="1"/>
        <end position="75"/>
    </location>
</feature>
<protein>
    <submittedName>
        <fullName evidence="2">Uncharacterized protein</fullName>
    </submittedName>
</protein>
<reference evidence="2 3" key="1">
    <citation type="journal article" date="2013" name="Proc. Natl. Acad. Sci. U.S.A.">
        <title>Fine-scale variation in meiotic recombination in Mimulus inferred from population shotgun sequencing.</title>
        <authorList>
            <person name="Hellsten U."/>
            <person name="Wright K.M."/>
            <person name="Jenkins J."/>
            <person name="Shu S."/>
            <person name="Yuan Y."/>
            <person name="Wessler S.R."/>
            <person name="Schmutz J."/>
            <person name="Willis J.H."/>
            <person name="Rokhsar D.S."/>
        </authorList>
    </citation>
    <scope>NUCLEOTIDE SEQUENCE [LARGE SCALE GENOMIC DNA]</scope>
    <source>
        <strain evidence="3">cv. DUN x IM62</strain>
    </source>
</reference>
<organism evidence="2 3">
    <name type="scientific">Erythranthe guttata</name>
    <name type="common">Yellow monkey flower</name>
    <name type="synonym">Mimulus guttatus</name>
    <dbReference type="NCBI Taxonomy" id="4155"/>
    <lineage>
        <taxon>Eukaryota</taxon>
        <taxon>Viridiplantae</taxon>
        <taxon>Streptophyta</taxon>
        <taxon>Embryophyta</taxon>
        <taxon>Tracheophyta</taxon>
        <taxon>Spermatophyta</taxon>
        <taxon>Magnoliopsida</taxon>
        <taxon>eudicotyledons</taxon>
        <taxon>Gunneridae</taxon>
        <taxon>Pentapetalae</taxon>
        <taxon>asterids</taxon>
        <taxon>lamiids</taxon>
        <taxon>Lamiales</taxon>
        <taxon>Phrymaceae</taxon>
        <taxon>Erythranthe</taxon>
    </lineage>
</organism>
<dbReference type="STRING" id="4155.A0A022QHG2"/>
<keyword evidence="3" id="KW-1185">Reference proteome</keyword>
<sequence>MSLVDYAASSDEDDPETLAREEETEQLKENSQKRRSFGVTSAEPSSAAPPNEDSVRAQNRMQNSRKQVVTVSNQPSVMKLPDASFLLNSPAVPPAHLLNPMDHSSRVAAAMAEGAARKRDLPSANYPRRKVPKGTLPHPKNVPDTVGGRLVPPQLAGRSNVVTEDITKLFVRKQTNSSTE</sequence>
<dbReference type="PhylomeDB" id="A0A022QHG2"/>
<accession>A0A022QHG2</accession>
<dbReference type="Proteomes" id="UP000030748">
    <property type="component" value="Unassembled WGS sequence"/>
</dbReference>